<keyword evidence="1" id="KW-0614">Plasmid</keyword>
<dbReference type="AlphaFoldDB" id="I3W428"/>
<organism evidence="1">
    <name type="scientific">Salmonella enterica subsp. salamae</name>
    <dbReference type="NCBI Taxonomy" id="59202"/>
    <lineage>
        <taxon>Bacteria</taxon>
        <taxon>Pseudomonadati</taxon>
        <taxon>Pseudomonadota</taxon>
        <taxon>Gammaproteobacteria</taxon>
        <taxon>Enterobacterales</taxon>
        <taxon>Enterobacteriaceae</taxon>
        <taxon>Salmonella</taxon>
    </lineage>
</organism>
<geneLocation type="plasmid" evidence="1">
    <name>pSGSC3045-121</name>
</geneLocation>
<proteinExistence type="predicted"/>
<evidence type="ECO:0000313" key="1">
    <source>
        <dbReference type="EMBL" id="AFK90355.1"/>
    </source>
</evidence>
<dbReference type="EMBL" id="JQ418541">
    <property type="protein sequence ID" value="AFK90355.1"/>
    <property type="molecule type" value="Genomic_DNA"/>
</dbReference>
<reference evidence="1" key="1">
    <citation type="submission" date="2012-01" db="EMBL/GenBank/DDBJ databases">
        <authorList>
            <person name="Summers A.O."/>
            <person name="Wireman J."/>
            <person name="Williams L.E."/>
        </authorList>
    </citation>
    <scope>NUCLEOTIDE SEQUENCE</scope>
    <source>
        <strain evidence="1">SGSC3045</strain>
        <plasmid evidence="1">pSGSC3045-121</plasmid>
    </source>
</reference>
<accession>I3W428</accession>
<name>I3W428_SALER</name>
<sequence>MTLHIYFRRNKYAQNNEPVHTGSGSSDRYGGTVGACGTSGMLTHRCDVMPVAQISHDLRVTSVDEIISGAGAV</sequence>
<protein>
    <submittedName>
        <fullName evidence="1">Uncharacterized protein</fullName>
    </submittedName>
</protein>